<gene>
    <name evidence="2" type="ORF">BST39_02330</name>
</gene>
<dbReference type="Pfam" id="PF08448">
    <property type="entry name" value="PAS_4"/>
    <property type="match status" value="1"/>
</dbReference>
<dbReference type="InterPro" id="IPR035965">
    <property type="entry name" value="PAS-like_dom_sf"/>
</dbReference>
<dbReference type="OrthoDB" id="9808408at2"/>
<proteinExistence type="predicted"/>
<dbReference type="RefSeq" id="WP_083168408.1">
    <property type="nucleotide sequence ID" value="NZ_AP022619.1"/>
</dbReference>
<dbReference type="Proteomes" id="UP000192513">
    <property type="component" value="Unassembled WGS sequence"/>
</dbReference>
<keyword evidence="3" id="KW-1185">Reference proteome</keyword>
<dbReference type="InterPro" id="IPR000014">
    <property type="entry name" value="PAS"/>
</dbReference>
<dbReference type="EMBL" id="MVIE01000002">
    <property type="protein sequence ID" value="ORB46134.1"/>
    <property type="molecule type" value="Genomic_DNA"/>
</dbReference>
<sequence length="218" mass="23843">MLSANRVSAIEDSAWFQSKWAPYLVSDADLRIRAVNAACERVSGHPRESLLGCPLFDVFPDNPADPDADGVANVSASLELVFRRGVRHWLGVQRYDIPDRQNPGEFVYKVWTPTNSPIKEGKKTVAVLQHAQDVSRVVPPTPADRAYPKLFELRSAAEVLGRQFPDLPYEAVLSVLTHSHSVIVESAGVEDLTRAEALAKLRLETQAGHAAEGPDAGP</sequence>
<dbReference type="InterPro" id="IPR013656">
    <property type="entry name" value="PAS_4"/>
</dbReference>
<dbReference type="AlphaFoldDB" id="A0A1X0IGI1"/>
<evidence type="ECO:0000259" key="1">
    <source>
        <dbReference type="Pfam" id="PF08448"/>
    </source>
</evidence>
<protein>
    <recommendedName>
        <fullName evidence="1">PAS fold-4 domain-containing protein</fullName>
    </recommendedName>
</protein>
<reference evidence="2 3" key="1">
    <citation type="submission" date="2017-02" db="EMBL/GenBank/DDBJ databases">
        <title>The new phylogeny of genus Mycobacterium.</title>
        <authorList>
            <person name="Tortoli E."/>
            <person name="Trovato A."/>
            <person name="Cirillo D.M."/>
        </authorList>
    </citation>
    <scope>NUCLEOTIDE SEQUENCE [LARGE SCALE GENOMIC DNA]</scope>
    <source>
        <strain evidence="2 3">DSM 45000</strain>
    </source>
</reference>
<feature type="domain" description="PAS fold-4" evidence="1">
    <location>
        <begin position="23"/>
        <end position="136"/>
    </location>
</feature>
<dbReference type="STRING" id="590652.BST39_02330"/>
<evidence type="ECO:0000313" key="3">
    <source>
        <dbReference type="Proteomes" id="UP000192513"/>
    </source>
</evidence>
<dbReference type="Gene3D" id="3.30.450.20">
    <property type="entry name" value="PAS domain"/>
    <property type="match status" value="1"/>
</dbReference>
<accession>A0A1X0IGI1</accession>
<organism evidence="2 3">
    <name type="scientific">Mycobacterium paraseoulense</name>
    <dbReference type="NCBI Taxonomy" id="590652"/>
    <lineage>
        <taxon>Bacteria</taxon>
        <taxon>Bacillati</taxon>
        <taxon>Actinomycetota</taxon>
        <taxon>Actinomycetes</taxon>
        <taxon>Mycobacteriales</taxon>
        <taxon>Mycobacteriaceae</taxon>
        <taxon>Mycobacterium</taxon>
    </lineage>
</organism>
<comment type="caution">
    <text evidence="2">The sequence shown here is derived from an EMBL/GenBank/DDBJ whole genome shotgun (WGS) entry which is preliminary data.</text>
</comment>
<evidence type="ECO:0000313" key="2">
    <source>
        <dbReference type="EMBL" id="ORB46134.1"/>
    </source>
</evidence>
<name>A0A1X0IGI1_9MYCO</name>
<dbReference type="SUPFAM" id="SSF55785">
    <property type="entry name" value="PYP-like sensor domain (PAS domain)"/>
    <property type="match status" value="1"/>
</dbReference>
<dbReference type="CDD" id="cd00130">
    <property type="entry name" value="PAS"/>
    <property type="match status" value="1"/>
</dbReference>